<accession>A0A9W7APB2</accession>
<dbReference type="InterPro" id="IPR056884">
    <property type="entry name" value="NPHP3-like_N"/>
</dbReference>
<evidence type="ECO:0000313" key="3">
    <source>
        <dbReference type="EMBL" id="GMH73027.1"/>
    </source>
</evidence>
<evidence type="ECO:0000256" key="1">
    <source>
        <dbReference type="ARBA" id="ARBA00022737"/>
    </source>
</evidence>
<dbReference type="Pfam" id="PF24883">
    <property type="entry name" value="NPHP3_N"/>
    <property type="match status" value="1"/>
</dbReference>
<dbReference type="EMBL" id="BRXZ01001512">
    <property type="protein sequence ID" value="GMH73027.1"/>
    <property type="molecule type" value="Genomic_DNA"/>
</dbReference>
<organism evidence="3 4">
    <name type="scientific">Triparma retinervis</name>
    <dbReference type="NCBI Taxonomy" id="2557542"/>
    <lineage>
        <taxon>Eukaryota</taxon>
        <taxon>Sar</taxon>
        <taxon>Stramenopiles</taxon>
        <taxon>Ochrophyta</taxon>
        <taxon>Bolidophyceae</taxon>
        <taxon>Parmales</taxon>
        <taxon>Triparmaceae</taxon>
        <taxon>Triparma</taxon>
    </lineage>
</organism>
<keyword evidence="4" id="KW-1185">Reference proteome</keyword>
<keyword evidence="1" id="KW-0677">Repeat</keyword>
<dbReference type="OrthoDB" id="206617at2759"/>
<name>A0A9W7APB2_9STRA</name>
<evidence type="ECO:0000259" key="2">
    <source>
        <dbReference type="Pfam" id="PF24883"/>
    </source>
</evidence>
<evidence type="ECO:0000313" key="4">
    <source>
        <dbReference type="Proteomes" id="UP001165082"/>
    </source>
</evidence>
<gene>
    <name evidence="3" type="ORF">TrRE_jg2346</name>
</gene>
<dbReference type="Proteomes" id="UP001165082">
    <property type="component" value="Unassembled WGS sequence"/>
</dbReference>
<feature type="domain" description="Nephrocystin 3-like N-terminal" evidence="2">
    <location>
        <begin position="196"/>
        <end position="286"/>
    </location>
</feature>
<dbReference type="AlphaFoldDB" id="A0A9W7APB2"/>
<dbReference type="PANTHER" id="PTHR10039">
    <property type="entry name" value="AMELOGENIN"/>
    <property type="match status" value="1"/>
</dbReference>
<feature type="non-terminal residue" evidence="3">
    <location>
        <position position="1"/>
    </location>
</feature>
<dbReference type="PANTHER" id="PTHR10039:SF14">
    <property type="entry name" value="NACHT DOMAIN-CONTAINING PROTEIN"/>
    <property type="match status" value="1"/>
</dbReference>
<proteinExistence type="predicted"/>
<sequence length="634" mass="72301">LELLFLNGCCTSILGHAIVDRWIHGGRKPPSIIAWKEDVPDLHAFNVSQVFFREYFKSASGNFESACGRVEEYCRLDSIRAAYGNSGKSGADLPALEPDFILPGKYDMKVGYSNAIIATKLYKMNQELLAVRDEVLKMVEVEKSRNEYHEKLARQHPRHRFLYGTEGQRGYLDKKRGVREGENLSGLRRYRFAGREWLFEDVRKWMEREKGEHTMVLLASAGFGKSAFAAQLVEEEMKHDVVAFHFCSNERVDNLNPEMFLEGLVVSLAKNVDGFTAALCEGVEFDVEGDVGGEPLFNRISLDRFNEFVQKKKIKPQGLLLDYILPALKEVDGPGEENMKLVVIDSLDEAALMKKGGDDDHNILDLVAEMAESKEWPNWLKLLVTSRDQINVTEKLKYAKKIDLKVKLEEKEHKENNEMDMRVYLEDRIGFDIIPPKRYQMQQALDIVNQNGWKSTDTLGKFVEAIVKKSEGMFLYAVYIVDEIENGVIALDQSDFEKCLPKGIYKFYEERFKEVFKDDDYYDDKISPVLGIIAAAHEPIPFDVLSKASGLKTKALRGVLKEVTSFCKDGGEPFTFVHQSFADWILNKHEKEDNEDFVVSREIGEEAIARVLLMEKGEGFKGGGWSGWERVAEE</sequence>
<comment type="caution">
    <text evidence="3">The sequence shown here is derived from an EMBL/GenBank/DDBJ whole genome shotgun (WGS) entry which is preliminary data.</text>
</comment>
<protein>
    <recommendedName>
        <fullName evidence="2">Nephrocystin 3-like N-terminal domain-containing protein</fullName>
    </recommendedName>
</protein>
<reference evidence="3" key="1">
    <citation type="submission" date="2022-07" db="EMBL/GenBank/DDBJ databases">
        <title>Genome analysis of Parmales, a sister group of diatoms, reveals the evolutionary specialization of diatoms from phago-mixotrophs to photoautotrophs.</title>
        <authorList>
            <person name="Ban H."/>
            <person name="Sato S."/>
            <person name="Yoshikawa S."/>
            <person name="Kazumasa Y."/>
            <person name="Nakamura Y."/>
            <person name="Ichinomiya M."/>
            <person name="Saitoh K."/>
            <person name="Sato N."/>
            <person name="Blanc-Mathieu R."/>
            <person name="Endo H."/>
            <person name="Kuwata A."/>
            <person name="Ogata H."/>
        </authorList>
    </citation>
    <scope>NUCLEOTIDE SEQUENCE</scope>
</reference>